<dbReference type="EnsemblPlants" id="Solyc03g034395.1.1">
    <property type="protein sequence ID" value="Solyc03g034395.1.1"/>
    <property type="gene ID" value="Solyc03g034395.1"/>
</dbReference>
<dbReference type="Gramene" id="Solyc03g034395.1.1">
    <property type="protein sequence ID" value="Solyc03g034395.1.1"/>
    <property type="gene ID" value="Solyc03g034395.1"/>
</dbReference>
<reference evidence="1" key="1">
    <citation type="journal article" date="2012" name="Nature">
        <title>The tomato genome sequence provides insights into fleshy fruit evolution.</title>
        <authorList>
            <consortium name="Tomato Genome Consortium"/>
        </authorList>
    </citation>
    <scope>NUCLEOTIDE SEQUENCE [LARGE SCALE GENOMIC DNA]</scope>
    <source>
        <strain evidence="1">cv. Heinz 1706</strain>
    </source>
</reference>
<dbReference type="STRING" id="4081.A0A3Q7G5J9"/>
<sequence length="145" mass="16374">MVVEFQNNSSWTFEQEEIVTAGDTTIVIESLSIPLFSSLTSSFFSILRPSFDTESFEDEPPNLKFQAFVDFGVKEDFDGLSSYVMHHGGENFVDIIWPGNTTSIPQGWVIPALPYYVPYEYVPFVAPDGKSAADYKELVHQAFLR</sequence>
<evidence type="ECO:0000313" key="2">
    <source>
        <dbReference type="Proteomes" id="UP000004994"/>
    </source>
</evidence>
<dbReference type="InParanoid" id="A0A3Q7G5J9"/>
<protein>
    <submittedName>
        <fullName evidence="1">Uncharacterized protein</fullName>
    </submittedName>
</protein>
<reference evidence="1" key="2">
    <citation type="submission" date="2019-01" db="UniProtKB">
        <authorList>
            <consortium name="EnsemblPlants"/>
        </authorList>
    </citation>
    <scope>IDENTIFICATION</scope>
    <source>
        <strain evidence="1">cv. Heinz 1706</strain>
    </source>
</reference>
<proteinExistence type="predicted"/>
<organism evidence="1">
    <name type="scientific">Solanum lycopersicum</name>
    <name type="common">Tomato</name>
    <name type="synonym">Lycopersicon esculentum</name>
    <dbReference type="NCBI Taxonomy" id="4081"/>
    <lineage>
        <taxon>Eukaryota</taxon>
        <taxon>Viridiplantae</taxon>
        <taxon>Streptophyta</taxon>
        <taxon>Embryophyta</taxon>
        <taxon>Tracheophyta</taxon>
        <taxon>Spermatophyta</taxon>
        <taxon>Magnoliopsida</taxon>
        <taxon>eudicotyledons</taxon>
        <taxon>Gunneridae</taxon>
        <taxon>Pentapetalae</taxon>
        <taxon>asterids</taxon>
        <taxon>lamiids</taxon>
        <taxon>Solanales</taxon>
        <taxon>Solanaceae</taxon>
        <taxon>Solanoideae</taxon>
        <taxon>Solaneae</taxon>
        <taxon>Solanum</taxon>
        <taxon>Solanum subgen. Lycopersicon</taxon>
    </lineage>
</organism>
<dbReference type="AlphaFoldDB" id="A0A3Q7G5J9"/>
<evidence type="ECO:0000313" key="1">
    <source>
        <dbReference type="EnsemblPlants" id="Solyc03g034395.1.1"/>
    </source>
</evidence>
<accession>A0A3Q7G5J9</accession>
<name>A0A3Q7G5J9_SOLLC</name>
<keyword evidence="2" id="KW-1185">Reference proteome</keyword>
<dbReference type="Proteomes" id="UP000004994">
    <property type="component" value="Chromosome 3"/>
</dbReference>